<dbReference type="Proteomes" id="UP000051494">
    <property type="component" value="Unassembled WGS sequence"/>
</dbReference>
<dbReference type="EMBL" id="LKHV02000001">
    <property type="protein sequence ID" value="MCS5708030.1"/>
    <property type="molecule type" value="Genomic_DNA"/>
</dbReference>
<evidence type="ECO:0000313" key="3">
    <source>
        <dbReference type="Proteomes" id="UP000051494"/>
    </source>
</evidence>
<dbReference type="EMBL" id="LKHV01000013">
    <property type="protein sequence ID" value="KRG17688.1"/>
    <property type="molecule type" value="Genomic_DNA"/>
</dbReference>
<gene>
    <name evidence="2" type="ORF">CC99x_003840</name>
    <name evidence="1" type="ORF">CC99x_02147</name>
</gene>
<dbReference type="Pfam" id="PF24268">
    <property type="entry name" value="NttC"/>
    <property type="match status" value="1"/>
</dbReference>
<comment type="caution">
    <text evidence="1">The sequence shown here is derived from an EMBL/GenBank/DDBJ whole genome shotgun (WGS) entry which is preliminary data.</text>
</comment>
<reference evidence="2" key="3">
    <citation type="submission" date="2021-06" db="EMBL/GenBank/DDBJ databases">
        <title>Genomic Description and Analysis of Intracellular Bacteria, Candidatus Berkiella cookevillensis and Candidatus Berkiella aquae.</title>
        <authorList>
            <person name="Kidane D.T."/>
            <person name="Mehari Y.T."/>
            <person name="Rice F.C."/>
            <person name="Arivett B.A."/>
            <person name="Farone A.L."/>
            <person name="Berk S.G."/>
            <person name="Farone M.B."/>
        </authorList>
    </citation>
    <scope>NUCLEOTIDE SEQUENCE</scope>
    <source>
        <strain evidence="2">CC99</strain>
    </source>
</reference>
<dbReference type="InterPro" id="IPR056211">
    <property type="entry name" value="NttC-like"/>
</dbReference>
<dbReference type="RefSeq" id="WP_057625249.1">
    <property type="nucleotide sequence ID" value="NZ_LKHV02000001.1"/>
</dbReference>
<evidence type="ECO:0000313" key="2">
    <source>
        <dbReference type="EMBL" id="MCS5708030.1"/>
    </source>
</evidence>
<reference evidence="2" key="2">
    <citation type="journal article" date="2016" name="Genome Announc.">
        <title>Draft Genome Sequences of Two Novel Amoeba-Resistant Intranuclear Bacteria, 'Candidatus Berkiella cookevillensis' and 'Candidatus Berkiella aquae'.</title>
        <authorList>
            <person name="Mehari Y.T."/>
            <person name="Arivett B.A."/>
            <person name="Farone A.L."/>
            <person name="Gunderson J.H."/>
            <person name="Farone M.B."/>
        </authorList>
    </citation>
    <scope>NUCLEOTIDE SEQUENCE</scope>
    <source>
        <strain evidence="2">CC99</strain>
    </source>
</reference>
<reference evidence="1" key="1">
    <citation type="submission" date="2015-09" db="EMBL/GenBank/DDBJ databases">
        <title>Draft Genome Sequences of Two Novel Amoeba-resistant Intranuclear Bacteria, Candidatus Berkiella cookevillensis and Candidatus Berkiella aquae.</title>
        <authorList>
            <person name="Mehari Y.T."/>
            <person name="Arivett B.A."/>
            <person name="Farone A.L."/>
            <person name="Gunderson J.H."/>
            <person name="Farone M.B."/>
        </authorList>
    </citation>
    <scope>NUCLEOTIDE SEQUENCE [LARGE SCALE GENOMIC DNA]</scope>
    <source>
        <strain evidence="1">CC99</strain>
    </source>
</reference>
<accession>A0A0Q9YNT1</accession>
<evidence type="ECO:0000313" key="1">
    <source>
        <dbReference type="EMBL" id="KRG17688.1"/>
    </source>
</evidence>
<protein>
    <submittedName>
        <fullName evidence="1">Uncharacterized protein</fullName>
    </submittedName>
</protein>
<dbReference type="AlphaFoldDB" id="A0A0Q9YNT1"/>
<organism evidence="1">
    <name type="scientific">Candidatus Berkiella cookevillensis</name>
    <dbReference type="NCBI Taxonomy" id="437022"/>
    <lineage>
        <taxon>Bacteria</taxon>
        <taxon>Pseudomonadati</taxon>
        <taxon>Pseudomonadota</taxon>
        <taxon>Gammaproteobacteria</taxon>
        <taxon>Candidatus Berkiellales</taxon>
        <taxon>Candidatus Berkiellaceae</taxon>
        <taxon>Candidatus Berkiella</taxon>
    </lineage>
</organism>
<proteinExistence type="predicted"/>
<dbReference type="STRING" id="437022.CC99x_02147"/>
<sequence>MYQYNSKNRLNSAIYSGLFLATLALTGTSYAAMPVSQIVFSNETPIALNTSIAGIPGYGIEANTSKPVGFEKVTMGCFWGGNMQNCGISFTNKANGQPVATVYINANTATLTQAPVFHGDYAAKYEVMGWETSPVTHITIKEKA</sequence>
<name>A0A0Q9YNT1_9GAMM</name>
<keyword evidence="3" id="KW-1185">Reference proteome</keyword>